<comment type="caution">
    <text evidence="3">The sequence shown here is derived from an EMBL/GenBank/DDBJ whole genome shotgun (WGS) entry which is preliminary data.</text>
</comment>
<dbReference type="EMBL" id="CAJGYO010000013">
    <property type="protein sequence ID" value="CAD6265931.1"/>
    <property type="molecule type" value="Genomic_DNA"/>
</dbReference>
<feature type="transmembrane region" description="Helical" evidence="2">
    <location>
        <begin position="335"/>
        <end position="355"/>
    </location>
</feature>
<evidence type="ECO:0000313" key="4">
    <source>
        <dbReference type="Proteomes" id="UP000604825"/>
    </source>
</evidence>
<name>A0A811R7A4_9POAL</name>
<keyword evidence="2" id="KW-0812">Transmembrane</keyword>
<feature type="transmembrane region" description="Helical" evidence="2">
    <location>
        <begin position="226"/>
        <end position="244"/>
    </location>
</feature>
<organism evidence="3 4">
    <name type="scientific">Miscanthus lutarioriparius</name>
    <dbReference type="NCBI Taxonomy" id="422564"/>
    <lineage>
        <taxon>Eukaryota</taxon>
        <taxon>Viridiplantae</taxon>
        <taxon>Streptophyta</taxon>
        <taxon>Embryophyta</taxon>
        <taxon>Tracheophyta</taxon>
        <taxon>Spermatophyta</taxon>
        <taxon>Magnoliopsida</taxon>
        <taxon>Liliopsida</taxon>
        <taxon>Poales</taxon>
        <taxon>Poaceae</taxon>
        <taxon>PACMAD clade</taxon>
        <taxon>Panicoideae</taxon>
        <taxon>Andropogonodae</taxon>
        <taxon>Andropogoneae</taxon>
        <taxon>Saccharinae</taxon>
        <taxon>Miscanthus</taxon>
    </lineage>
</organism>
<keyword evidence="4" id="KW-1185">Reference proteome</keyword>
<keyword evidence="2" id="KW-1133">Transmembrane helix</keyword>
<sequence>METEEEQRSTQRWQRLQRAADTEDLVVVSAAELDDESWDRRAQHHAGAAGGDDDDDPEIRRDPMVKGWRWLKAVSMVVFTARPNKTTTNTEMEPLYPPQEPRSDDQSRMAARGADIRLRSPQRRTHEVDVSKLNTGPWLNSPQRRTTAQVQPSLSPQQPAEFGSKNSVPEVVMDVASPRTAQVGVVHGNPDDDKEQRGRCLKYSQKALGFAVCTFIGYAANASTNTAFKMAIAPFFLAICADLLSLQTKAKLGSALVYFSSLHLLLMTYLIFIAFDMDHAYAILFLPLVVFASHLQQKLWPPKPPPPDAQAAQQSADERNKAASKELDSIFEMSALILNWSSFVSAIMTVVRHFITAAGKDNDEIAPGAVGLLFFLTIILGIYLMLASTVRSPALNLPTKYLDVVLICLLLGTLIATVMTFR</sequence>
<feature type="transmembrane region" description="Helical" evidence="2">
    <location>
        <begin position="279"/>
        <end position="295"/>
    </location>
</feature>
<dbReference type="Proteomes" id="UP000604825">
    <property type="component" value="Unassembled WGS sequence"/>
</dbReference>
<evidence type="ECO:0000313" key="3">
    <source>
        <dbReference type="EMBL" id="CAD6265931.1"/>
    </source>
</evidence>
<gene>
    <name evidence="3" type="ORF">NCGR_LOCUS49236</name>
</gene>
<feature type="transmembrane region" description="Helical" evidence="2">
    <location>
        <begin position="401"/>
        <end position="421"/>
    </location>
</feature>
<feature type="region of interest" description="Disordered" evidence="1">
    <location>
        <begin position="82"/>
        <end position="164"/>
    </location>
</feature>
<evidence type="ECO:0000256" key="1">
    <source>
        <dbReference type="SAM" id="MobiDB-lite"/>
    </source>
</evidence>
<dbReference type="AlphaFoldDB" id="A0A811R7A4"/>
<feature type="transmembrane region" description="Helical" evidence="2">
    <location>
        <begin position="256"/>
        <end position="273"/>
    </location>
</feature>
<evidence type="ECO:0000256" key="2">
    <source>
        <dbReference type="SAM" id="Phobius"/>
    </source>
</evidence>
<feature type="compositionally biased region" description="Basic and acidic residues" evidence="1">
    <location>
        <begin position="114"/>
        <end position="130"/>
    </location>
</feature>
<keyword evidence="2" id="KW-0472">Membrane</keyword>
<feature type="compositionally biased region" description="Polar residues" evidence="1">
    <location>
        <begin position="132"/>
        <end position="158"/>
    </location>
</feature>
<reference evidence="3" key="1">
    <citation type="submission" date="2020-10" db="EMBL/GenBank/DDBJ databases">
        <authorList>
            <person name="Han B."/>
            <person name="Lu T."/>
            <person name="Zhao Q."/>
            <person name="Huang X."/>
            <person name="Zhao Y."/>
        </authorList>
    </citation>
    <scope>NUCLEOTIDE SEQUENCE</scope>
</reference>
<dbReference type="OrthoDB" id="655425at2759"/>
<feature type="region of interest" description="Disordered" evidence="1">
    <location>
        <begin position="1"/>
        <end position="61"/>
    </location>
</feature>
<feature type="transmembrane region" description="Helical" evidence="2">
    <location>
        <begin position="367"/>
        <end position="389"/>
    </location>
</feature>
<accession>A0A811R7A4</accession>
<protein>
    <submittedName>
        <fullName evidence="3">Uncharacterized protein</fullName>
    </submittedName>
</protein>
<proteinExistence type="predicted"/>